<dbReference type="PANTHER" id="PTHR43255:SF1">
    <property type="entry name" value="IRON-SULFUR-BINDING OXIDOREDUCTASE FADF-RELATED"/>
    <property type="match status" value="1"/>
</dbReference>
<evidence type="ECO:0000256" key="2">
    <source>
        <dbReference type="ARBA" id="ARBA00022723"/>
    </source>
</evidence>
<dbReference type="EMBL" id="MKIE01000005">
    <property type="protein sequence ID" value="OHW61985.1"/>
    <property type="molecule type" value="Genomic_DNA"/>
</dbReference>
<gene>
    <name evidence="7" type="primary">ndhI_1</name>
    <name evidence="7" type="ORF">EUAN_14330</name>
</gene>
<dbReference type="PROSITE" id="PS00198">
    <property type="entry name" value="4FE4S_FER_1"/>
    <property type="match status" value="1"/>
</dbReference>
<evidence type="ECO:0000256" key="3">
    <source>
        <dbReference type="ARBA" id="ARBA00023002"/>
    </source>
</evidence>
<dbReference type="PANTHER" id="PTHR43255">
    <property type="entry name" value="IRON-SULFUR-BINDING OXIDOREDUCTASE FADF-RELATED-RELATED"/>
    <property type="match status" value="1"/>
</dbReference>
<sequence length="365" mass="41163">MTEETAEFTAQESEKCIGCKKCMVGCPMLDKFCENPKELLDELYIEKQFSKELPYSCMLCGYCEEVCPVDVSFNELFFRCREDLEQLSGGKLPKDLNLGGVELHQRLSFSKLFSKSLKNDKSTVFFPGCALMGAKSSEVLKVNSYLDAKLNGCDIMTHCCGKPTRYMGKDEKFKGNIEKIQSELNKTGVKTVVAGCINCYKTLDESLENVEVKSLWTVLDELEVVEDLGLDYSSLAIDPTIHDPCPSRTDEDIHESVRSILTKMGIGYHEMDLNKRETLCCGAGAMVSISQKDIAESHMKRRCGESKSKQIVTYCQECTESFKKQGMKSVHVLDFLFGDYSGLSFEESKLIAKWANRFALSNWKR</sequence>
<dbReference type="InterPro" id="IPR004017">
    <property type="entry name" value="Cys_rich_dom"/>
</dbReference>
<dbReference type="GO" id="GO:0005886">
    <property type="term" value="C:plasma membrane"/>
    <property type="evidence" value="ECO:0007669"/>
    <property type="project" value="TreeGrafter"/>
</dbReference>
<dbReference type="GO" id="GO:0016491">
    <property type="term" value="F:oxidoreductase activity"/>
    <property type="evidence" value="ECO:0007669"/>
    <property type="project" value="UniProtKB-KW"/>
</dbReference>
<dbReference type="SUPFAM" id="SSF46548">
    <property type="entry name" value="alpha-helical ferredoxin"/>
    <property type="match status" value="1"/>
</dbReference>
<keyword evidence="4" id="KW-0408">Iron</keyword>
<evidence type="ECO:0000259" key="6">
    <source>
        <dbReference type="PROSITE" id="PS51379"/>
    </source>
</evidence>
<dbReference type="EC" id="1.6.5.11" evidence="7"/>
<keyword evidence="3 7" id="KW-0560">Oxidoreductase</keyword>
<dbReference type="Gene3D" id="3.30.70.20">
    <property type="match status" value="1"/>
</dbReference>
<feature type="domain" description="4Fe-4S ferredoxin-type" evidence="6">
    <location>
        <begin position="47"/>
        <end position="77"/>
    </location>
</feature>
<dbReference type="InterPro" id="IPR017896">
    <property type="entry name" value="4Fe4S_Fe-S-bd"/>
</dbReference>
<dbReference type="STRING" id="39480.EUAN_14330"/>
<accession>A0A1S1V6C6</accession>
<dbReference type="GO" id="GO:0051539">
    <property type="term" value="F:4 iron, 4 sulfur cluster binding"/>
    <property type="evidence" value="ECO:0007669"/>
    <property type="project" value="UniProtKB-KW"/>
</dbReference>
<dbReference type="InterPro" id="IPR017900">
    <property type="entry name" value="4Fe4S_Fe_S_CS"/>
</dbReference>
<evidence type="ECO:0000256" key="5">
    <source>
        <dbReference type="ARBA" id="ARBA00023014"/>
    </source>
</evidence>
<dbReference type="InterPro" id="IPR051460">
    <property type="entry name" value="HdrC_iron-sulfur_subunit"/>
</dbReference>
<name>A0A1S1V6C6_9FIRM</name>
<dbReference type="Proteomes" id="UP000180254">
    <property type="component" value="Unassembled WGS sequence"/>
</dbReference>
<dbReference type="GO" id="GO:0046872">
    <property type="term" value="F:metal ion binding"/>
    <property type="evidence" value="ECO:0007669"/>
    <property type="project" value="UniProtKB-KW"/>
</dbReference>
<evidence type="ECO:0000313" key="7">
    <source>
        <dbReference type="EMBL" id="OHW61985.1"/>
    </source>
</evidence>
<evidence type="ECO:0000313" key="8">
    <source>
        <dbReference type="Proteomes" id="UP000180254"/>
    </source>
</evidence>
<reference evidence="7 8" key="1">
    <citation type="submission" date="2016-09" db="EMBL/GenBank/DDBJ databases">
        <title>Genome sequence of Eubacterium angustum.</title>
        <authorList>
            <person name="Poehlein A."/>
            <person name="Daniel R."/>
        </authorList>
    </citation>
    <scope>NUCLEOTIDE SEQUENCE [LARGE SCALE GENOMIC DNA]</scope>
    <source>
        <strain evidence="7 8">DSM 1989</strain>
    </source>
</reference>
<feature type="domain" description="4Fe-4S ferredoxin-type" evidence="6">
    <location>
        <begin position="6"/>
        <end position="37"/>
    </location>
</feature>
<comment type="caution">
    <text evidence="7">The sequence shown here is derived from an EMBL/GenBank/DDBJ whole genome shotgun (WGS) entry which is preliminary data.</text>
</comment>
<keyword evidence="5" id="KW-0411">Iron-sulfur</keyword>
<keyword evidence="8" id="KW-1185">Reference proteome</keyword>
<proteinExistence type="predicted"/>
<dbReference type="Pfam" id="PF13183">
    <property type="entry name" value="Fer4_8"/>
    <property type="match status" value="1"/>
</dbReference>
<evidence type="ECO:0000256" key="1">
    <source>
        <dbReference type="ARBA" id="ARBA00022485"/>
    </source>
</evidence>
<keyword evidence="2" id="KW-0479">Metal-binding</keyword>
<organism evidence="7 8">
    <name type="scientific">Andreesenia angusta</name>
    <dbReference type="NCBI Taxonomy" id="39480"/>
    <lineage>
        <taxon>Bacteria</taxon>
        <taxon>Bacillati</taxon>
        <taxon>Bacillota</taxon>
        <taxon>Tissierellia</taxon>
        <taxon>Tissierellales</taxon>
        <taxon>Gottschalkiaceae</taxon>
        <taxon>Andreesenia</taxon>
    </lineage>
</organism>
<dbReference type="AlphaFoldDB" id="A0A1S1V6C6"/>
<dbReference type="PROSITE" id="PS51379">
    <property type="entry name" value="4FE4S_FER_2"/>
    <property type="match status" value="2"/>
</dbReference>
<protein>
    <submittedName>
        <fullName evidence="7">NAD(P)H-quinone oxidoreductase subunit I</fullName>
        <ecNumber evidence="7">1.6.5.11</ecNumber>
    </submittedName>
</protein>
<dbReference type="Pfam" id="PF02754">
    <property type="entry name" value="CCG"/>
    <property type="match status" value="2"/>
</dbReference>
<keyword evidence="1" id="KW-0004">4Fe-4S</keyword>
<evidence type="ECO:0000256" key="4">
    <source>
        <dbReference type="ARBA" id="ARBA00023004"/>
    </source>
</evidence>